<dbReference type="GO" id="GO:0005975">
    <property type="term" value="P:carbohydrate metabolic process"/>
    <property type="evidence" value="ECO:0007669"/>
    <property type="project" value="InterPro"/>
</dbReference>
<dbReference type="STRING" id="1754190.A0A1Y2BEP2"/>
<dbReference type="PROSITE" id="PS51677">
    <property type="entry name" value="NODB"/>
    <property type="match status" value="1"/>
</dbReference>
<dbReference type="Proteomes" id="UP000193920">
    <property type="component" value="Unassembled WGS sequence"/>
</dbReference>
<feature type="domain" description="Chitin-binding type-1" evidence="9">
    <location>
        <begin position="127"/>
        <end position="171"/>
    </location>
</feature>
<evidence type="ECO:0000256" key="4">
    <source>
        <dbReference type="ARBA" id="ARBA00022729"/>
    </source>
</evidence>
<evidence type="ECO:0000256" key="8">
    <source>
        <dbReference type="SAM" id="SignalP"/>
    </source>
</evidence>
<dbReference type="EMBL" id="MCOG01000160">
    <property type="protein sequence ID" value="ORY33308.1"/>
    <property type="molecule type" value="Genomic_DNA"/>
</dbReference>
<feature type="disulfide bond" evidence="7">
    <location>
        <begin position="86"/>
        <end position="98"/>
    </location>
</feature>
<dbReference type="PROSITE" id="PS50941">
    <property type="entry name" value="CHIT_BIND_I_2"/>
    <property type="match status" value="3"/>
</dbReference>
<dbReference type="SUPFAM" id="SSF88713">
    <property type="entry name" value="Glycoside hydrolase/deacetylase"/>
    <property type="match status" value="1"/>
</dbReference>
<evidence type="ECO:0000313" key="11">
    <source>
        <dbReference type="EMBL" id="ORY33308.1"/>
    </source>
</evidence>
<evidence type="ECO:0000256" key="3">
    <source>
        <dbReference type="ARBA" id="ARBA00022723"/>
    </source>
</evidence>
<feature type="chain" id="PRO_5013186402" evidence="8">
    <location>
        <begin position="19"/>
        <end position="396"/>
    </location>
</feature>
<comment type="caution">
    <text evidence="7">Lacks conserved residue(s) required for the propagation of feature annotation.</text>
</comment>
<gene>
    <name evidence="11" type="ORF">LY90DRAFT_705114</name>
</gene>
<evidence type="ECO:0000313" key="12">
    <source>
        <dbReference type="Proteomes" id="UP000193920"/>
    </source>
</evidence>
<evidence type="ECO:0000256" key="5">
    <source>
        <dbReference type="ARBA" id="ARBA00022801"/>
    </source>
</evidence>
<dbReference type="Pfam" id="PF00187">
    <property type="entry name" value="Chitin_bind_1"/>
    <property type="match status" value="3"/>
</dbReference>
<dbReference type="SUPFAM" id="SSF57016">
    <property type="entry name" value="Plant lectins/antimicrobial peptides"/>
    <property type="match status" value="3"/>
</dbReference>
<keyword evidence="12" id="KW-1185">Reference proteome</keyword>
<sequence length="396" mass="43499">MKLLQYLYIIPLIVKAYTSTTTTTTKPGKCGQGVSCPPGYCCSEYGYCGTTDDHCGTGCQPKYGTCKSHSISLDGRCGPEYGGKSCSNGECCSVHGWCGSDDDYCGSGCQKAYGQCSTSPTKSISSDGRCGQSYGKKSCPEGQCCSKYGWCGTGATYCSNNCQSDYGLCYSSSQSKKIGSTVGIKVFEKCLNKKHWALTFDDGPYMYDEYLLDFLKTHGVKATFFVNGNNVMNINSSQGKRIIKRMYNEGHEIGSHTYHHVNLNKQSKAEIENQMKLLEGALENIIGVKPAFVRPPYGSGCSNSTVVNTLGNLGYTGVIMWNVDTLDWSNSGDIDYAISQFRQHLGEPIISLSHCFYETITRDRVLNLVRAEIDYMKDKGYKLVTMSECVGRKAYQ</sequence>
<keyword evidence="5 11" id="KW-0378">Hydrolase</keyword>
<name>A0A1Y2BEP2_9FUNG</name>
<dbReference type="InterPro" id="IPR011330">
    <property type="entry name" value="Glyco_hydro/deAcase_b/a-brl"/>
</dbReference>
<evidence type="ECO:0000256" key="7">
    <source>
        <dbReference type="PROSITE-ProRule" id="PRU00261"/>
    </source>
</evidence>
<accession>A0A1Y2BEP2</accession>
<keyword evidence="3" id="KW-0479">Metal-binding</keyword>
<proteinExistence type="predicted"/>
<dbReference type="InterPro" id="IPR036861">
    <property type="entry name" value="Endochitinase-like_sf"/>
</dbReference>
<dbReference type="GO" id="GO:0008061">
    <property type="term" value="F:chitin binding"/>
    <property type="evidence" value="ECO:0007669"/>
    <property type="project" value="UniProtKB-UniRule"/>
</dbReference>
<dbReference type="InterPro" id="IPR001002">
    <property type="entry name" value="Chitin-bd_1"/>
</dbReference>
<feature type="disulfide bond" evidence="7">
    <location>
        <begin position="36"/>
        <end position="48"/>
    </location>
</feature>
<dbReference type="GO" id="GO:0046872">
    <property type="term" value="F:metal ion binding"/>
    <property type="evidence" value="ECO:0007669"/>
    <property type="project" value="UniProtKB-KW"/>
</dbReference>
<dbReference type="GO" id="GO:0016810">
    <property type="term" value="F:hydrolase activity, acting on carbon-nitrogen (but not peptide) bonds"/>
    <property type="evidence" value="ECO:0007669"/>
    <property type="project" value="InterPro"/>
</dbReference>
<organism evidence="11 12">
    <name type="scientific">Neocallimastix californiae</name>
    <dbReference type="NCBI Taxonomy" id="1754190"/>
    <lineage>
        <taxon>Eukaryota</taxon>
        <taxon>Fungi</taxon>
        <taxon>Fungi incertae sedis</taxon>
        <taxon>Chytridiomycota</taxon>
        <taxon>Chytridiomycota incertae sedis</taxon>
        <taxon>Neocallimastigomycetes</taxon>
        <taxon>Neocallimastigales</taxon>
        <taxon>Neocallimastigaceae</taxon>
        <taxon>Neocallimastix</taxon>
    </lineage>
</organism>
<evidence type="ECO:0000256" key="2">
    <source>
        <dbReference type="ARBA" id="ARBA00022669"/>
    </source>
</evidence>
<keyword evidence="6" id="KW-0119">Carbohydrate metabolism</keyword>
<dbReference type="Gene3D" id="3.30.60.10">
    <property type="entry name" value="Endochitinase-like"/>
    <property type="match status" value="3"/>
</dbReference>
<keyword evidence="2 7" id="KW-0147">Chitin-binding</keyword>
<dbReference type="InterPro" id="IPR018371">
    <property type="entry name" value="Chitin-binding_1_CS"/>
</dbReference>
<dbReference type="SMART" id="SM00270">
    <property type="entry name" value="ChtBD1"/>
    <property type="match status" value="3"/>
</dbReference>
<evidence type="ECO:0000259" key="9">
    <source>
        <dbReference type="PROSITE" id="PS50941"/>
    </source>
</evidence>
<dbReference type="PANTHER" id="PTHR46471:SF2">
    <property type="entry name" value="CHITIN DEACETYLASE-RELATED"/>
    <property type="match status" value="1"/>
</dbReference>
<feature type="disulfide bond" evidence="7">
    <location>
        <begin position="130"/>
        <end position="145"/>
    </location>
</feature>
<protein>
    <submittedName>
        <fullName evidence="11">Glycoside hydrolase/deacetylase</fullName>
    </submittedName>
</protein>
<keyword evidence="7" id="KW-1015">Disulfide bond</keyword>
<feature type="disulfide bond" evidence="7">
    <location>
        <begin position="91"/>
        <end position="105"/>
    </location>
</feature>
<evidence type="ECO:0000256" key="6">
    <source>
        <dbReference type="ARBA" id="ARBA00023277"/>
    </source>
</evidence>
<feature type="disulfide bond" evidence="7">
    <location>
        <begin position="139"/>
        <end position="151"/>
    </location>
</feature>
<feature type="signal peptide" evidence="8">
    <location>
        <begin position="1"/>
        <end position="18"/>
    </location>
</feature>
<keyword evidence="4 8" id="KW-0732">Signal</keyword>
<dbReference type="OrthoDB" id="2158458at2759"/>
<feature type="domain" description="Chitin-binding type-1" evidence="9">
    <location>
        <begin position="27"/>
        <end position="68"/>
    </location>
</feature>
<dbReference type="CDD" id="cd00035">
    <property type="entry name" value="ChtBD1"/>
    <property type="match status" value="3"/>
</dbReference>
<dbReference type="Gene3D" id="3.20.20.370">
    <property type="entry name" value="Glycoside hydrolase/deacetylase"/>
    <property type="match status" value="1"/>
</dbReference>
<dbReference type="Pfam" id="PF01522">
    <property type="entry name" value="Polysacc_deac_1"/>
    <property type="match status" value="1"/>
</dbReference>
<feature type="disulfide bond" evidence="7">
    <location>
        <begin position="144"/>
        <end position="158"/>
    </location>
</feature>
<reference evidence="11 12" key="1">
    <citation type="submission" date="2016-08" db="EMBL/GenBank/DDBJ databases">
        <title>A Parts List for Fungal Cellulosomes Revealed by Comparative Genomics.</title>
        <authorList>
            <consortium name="DOE Joint Genome Institute"/>
            <person name="Haitjema C.H."/>
            <person name="Gilmore S.P."/>
            <person name="Henske J.K."/>
            <person name="Solomon K.V."/>
            <person name="De Groot R."/>
            <person name="Kuo A."/>
            <person name="Mondo S.J."/>
            <person name="Salamov A.A."/>
            <person name="Labutti K."/>
            <person name="Zhao Z."/>
            <person name="Chiniquy J."/>
            <person name="Barry K."/>
            <person name="Brewer H.M."/>
            <person name="Purvine S.O."/>
            <person name="Wright A.T."/>
            <person name="Boxma B."/>
            <person name="Van Alen T."/>
            <person name="Hackstein J.H."/>
            <person name="Baker S.E."/>
            <person name="Grigoriev I.V."/>
            <person name="O'Malley M.A."/>
        </authorList>
    </citation>
    <scope>NUCLEOTIDE SEQUENCE [LARGE SCALE GENOMIC DNA]</scope>
    <source>
        <strain evidence="11 12">G1</strain>
    </source>
</reference>
<comment type="caution">
    <text evidence="11">The sequence shown here is derived from an EMBL/GenBank/DDBJ whole genome shotgun (WGS) entry which is preliminary data.</text>
</comment>
<evidence type="ECO:0000259" key="10">
    <source>
        <dbReference type="PROSITE" id="PS51677"/>
    </source>
</evidence>
<feature type="domain" description="Chitin-binding type-1" evidence="9">
    <location>
        <begin position="74"/>
        <end position="118"/>
    </location>
</feature>
<comment type="cofactor">
    <cofactor evidence="1">
        <name>Co(2+)</name>
        <dbReference type="ChEBI" id="CHEBI:48828"/>
    </cofactor>
</comment>
<dbReference type="PROSITE" id="PS00026">
    <property type="entry name" value="CHIT_BIND_I_1"/>
    <property type="match status" value="2"/>
</dbReference>
<feature type="disulfide bond" evidence="7">
    <location>
        <begin position="41"/>
        <end position="55"/>
    </location>
</feature>
<dbReference type="InterPro" id="IPR002509">
    <property type="entry name" value="NODB_dom"/>
</dbReference>
<dbReference type="AlphaFoldDB" id="A0A1Y2BEP2"/>
<feature type="disulfide bond" evidence="7">
    <location>
        <begin position="77"/>
        <end position="92"/>
    </location>
</feature>
<evidence type="ECO:0000256" key="1">
    <source>
        <dbReference type="ARBA" id="ARBA00001941"/>
    </source>
</evidence>
<dbReference type="PANTHER" id="PTHR46471">
    <property type="entry name" value="CHITIN DEACETYLASE"/>
    <property type="match status" value="1"/>
</dbReference>
<feature type="domain" description="NodB homology" evidence="10">
    <location>
        <begin position="194"/>
        <end position="384"/>
    </location>
</feature>